<evidence type="ECO:0000313" key="2">
    <source>
        <dbReference type="Proteomes" id="UP000499080"/>
    </source>
</evidence>
<proteinExistence type="predicted"/>
<sequence length="83" mass="9321">MTTRIVLLVDAIILRKNNSHVGVDMVRKDRCVLVLIHRLLVAPGFIWAVRCSTVARLFARTHLRSLRSPLSSIARGAPHVPCR</sequence>
<dbReference type="Proteomes" id="UP000499080">
    <property type="component" value="Unassembled WGS sequence"/>
</dbReference>
<protein>
    <submittedName>
        <fullName evidence="1">Uncharacterized protein</fullName>
    </submittedName>
</protein>
<reference evidence="1 2" key="1">
    <citation type="journal article" date="2019" name="Sci. Rep.">
        <title>Orb-weaving spider Araneus ventricosus genome elucidates the spidroin gene catalogue.</title>
        <authorList>
            <person name="Kono N."/>
            <person name="Nakamura H."/>
            <person name="Ohtoshi R."/>
            <person name="Moran D.A.P."/>
            <person name="Shinohara A."/>
            <person name="Yoshida Y."/>
            <person name="Fujiwara M."/>
            <person name="Mori M."/>
            <person name="Tomita M."/>
            <person name="Arakawa K."/>
        </authorList>
    </citation>
    <scope>NUCLEOTIDE SEQUENCE [LARGE SCALE GENOMIC DNA]</scope>
</reference>
<comment type="caution">
    <text evidence="1">The sequence shown here is derived from an EMBL/GenBank/DDBJ whole genome shotgun (WGS) entry which is preliminary data.</text>
</comment>
<name>A0A4Y2ICU2_ARAVE</name>
<accession>A0A4Y2ICU2</accession>
<dbReference type="EMBL" id="BGPR01002546">
    <property type="protein sequence ID" value="GBM75242.1"/>
    <property type="molecule type" value="Genomic_DNA"/>
</dbReference>
<gene>
    <name evidence="1" type="ORF">AVEN_200476_1</name>
</gene>
<dbReference type="AlphaFoldDB" id="A0A4Y2ICU2"/>
<evidence type="ECO:0000313" key="1">
    <source>
        <dbReference type="EMBL" id="GBM75242.1"/>
    </source>
</evidence>
<dbReference type="OrthoDB" id="10477407at2759"/>
<organism evidence="1 2">
    <name type="scientific">Araneus ventricosus</name>
    <name type="common">Orbweaver spider</name>
    <name type="synonym">Epeira ventricosa</name>
    <dbReference type="NCBI Taxonomy" id="182803"/>
    <lineage>
        <taxon>Eukaryota</taxon>
        <taxon>Metazoa</taxon>
        <taxon>Ecdysozoa</taxon>
        <taxon>Arthropoda</taxon>
        <taxon>Chelicerata</taxon>
        <taxon>Arachnida</taxon>
        <taxon>Araneae</taxon>
        <taxon>Araneomorphae</taxon>
        <taxon>Entelegynae</taxon>
        <taxon>Araneoidea</taxon>
        <taxon>Araneidae</taxon>
        <taxon>Araneus</taxon>
    </lineage>
</organism>
<keyword evidence="2" id="KW-1185">Reference proteome</keyword>